<evidence type="ECO:0008006" key="4">
    <source>
        <dbReference type="Google" id="ProtNLM"/>
    </source>
</evidence>
<name>A0ABW6J8J9_STRWE</name>
<keyword evidence="1" id="KW-1133">Transmembrane helix</keyword>
<sequence>MTNQARRFVWFWIAAGGFVIAALMGLLISLVENPDPPLTTNDVVGVWSASDGGRLTVRPDGSAVLEQVMEPEAGCGQADSNFRTGPATWVFDTYPDESPGIRLDYPGVDAGQTCSVYLAIVISDKHGTAGYLPHDAYPAYVRGTTHSG</sequence>
<proteinExistence type="predicted"/>
<keyword evidence="3" id="KW-1185">Reference proteome</keyword>
<reference evidence="2 3" key="1">
    <citation type="submission" date="2024-09" db="EMBL/GenBank/DDBJ databases">
        <title>The Natural Products Discovery Center: Release of the First 8490 Sequenced Strains for Exploring Actinobacteria Biosynthetic Diversity.</title>
        <authorList>
            <person name="Kalkreuter E."/>
            <person name="Kautsar S.A."/>
            <person name="Yang D."/>
            <person name="Bader C.D."/>
            <person name="Teijaro C.N."/>
            <person name="Fluegel L."/>
            <person name="Davis C.M."/>
            <person name="Simpson J.R."/>
            <person name="Lauterbach L."/>
            <person name="Steele A.D."/>
            <person name="Gui C."/>
            <person name="Meng S."/>
            <person name="Li G."/>
            <person name="Viehrig K."/>
            <person name="Ye F."/>
            <person name="Su P."/>
            <person name="Kiefer A.F."/>
            <person name="Nichols A."/>
            <person name="Cepeda A.J."/>
            <person name="Yan W."/>
            <person name="Fan B."/>
            <person name="Jiang Y."/>
            <person name="Adhikari A."/>
            <person name="Zheng C.-J."/>
            <person name="Schuster L."/>
            <person name="Cowan T.M."/>
            <person name="Smanski M.J."/>
            <person name="Chevrette M.G."/>
            <person name="De Carvalho L.P.S."/>
            <person name="Shen B."/>
        </authorList>
    </citation>
    <scope>NUCLEOTIDE SEQUENCE [LARGE SCALE GENOMIC DNA]</scope>
    <source>
        <strain evidence="2 3">NPDC056472</strain>
    </source>
</reference>
<evidence type="ECO:0000313" key="2">
    <source>
        <dbReference type="EMBL" id="MFE5985662.1"/>
    </source>
</evidence>
<dbReference type="Proteomes" id="UP001600424">
    <property type="component" value="Unassembled WGS sequence"/>
</dbReference>
<organism evidence="2 3">
    <name type="scientific">Streptomyces wedmorensis</name>
    <dbReference type="NCBI Taxonomy" id="43759"/>
    <lineage>
        <taxon>Bacteria</taxon>
        <taxon>Bacillati</taxon>
        <taxon>Actinomycetota</taxon>
        <taxon>Actinomycetes</taxon>
        <taxon>Kitasatosporales</taxon>
        <taxon>Streptomycetaceae</taxon>
        <taxon>Streptomyces</taxon>
    </lineage>
</organism>
<accession>A0ABW6J8J9</accession>
<feature type="transmembrane region" description="Helical" evidence="1">
    <location>
        <begin position="9"/>
        <end position="31"/>
    </location>
</feature>
<evidence type="ECO:0000313" key="3">
    <source>
        <dbReference type="Proteomes" id="UP001600424"/>
    </source>
</evidence>
<comment type="caution">
    <text evidence="2">The sequence shown here is derived from an EMBL/GenBank/DDBJ whole genome shotgun (WGS) entry which is preliminary data.</text>
</comment>
<dbReference type="EMBL" id="JBHTRV010000059">
    <property type="protein sequence ID" value="MFE5985662.1"/>
    <property type="molecule type" value="Genomic_DNA"/>
</dbReference>
<dbReference type="RefSeq" id="WP_386255307.1">
    <property type="nucleotide sequence ID" value="NZ_JBHTRV010000059.1"/>
</dbReference>
<keyword evidence="1" id="KW-0812">Transmembrane</keyword>
<gene>
    <name evidence="2" type="ORF">ACFQ63_39045</name>
</gene>
<protein>
    <recommendedName>
        <fullName evidence="4">Secreted protein</fullName>
    </recommendedName>
</protein>
<evidence type="ECO:0000256" key="1">
    <source>
        <dbReference type="SAM" id="Phobius"/>
    </source>
</evidence>
<keyword evidence="1" id="KW-0472">Membrane</keyword>